<gene>
    <name evidence="2" type="ORF">PR048_011633</name>
</gene>
<sequence>MQELGFGLMVNHVKVIASEFAEASGRRHFFNTEKKCASKKRWTNFKQHFRPTIRVPENLSAYRMSMANPTMMDNYFDKLTDTMGKLKIQHKPEDHVWNVDETEIMYTVKPGKIKNLWRTWESMTLVDCICTNGTWISRFIIFKGSRWNVDFKNDCLPDTQDHLSEKGWITNKHIKILFKFYLESTTGSPRPIPLLMVSHGLFITPEVIDLARSNYVHMLTFPSHTTHILQSLYVGDYKALKCAWQKECYQCMIDHPTGKPNKTNFHAIFKLPFVRTTSTENIKNAFRSCVIVPLNRDAIPKEKLSAVSLLMYTNHQVFVNRFSHHQLMPSSMCQRLCLGLHKRTQEPQHPNQPY</sequence>
<protein>
    <recommendedName>
        <fullName evidence="1">DDE-1 domain-containing protein</fullName>
    </recommendedName>
</protein>
<dbReference type="InterPro" id="IPR004875">
    <property type="entry name" value="DDE_SF_endonuclease_dom"/>
</dbReference>
<comment type="caution">
    <text evidence="2">The sequence shown here is derived from an EMBL/GenBank/DDBJ whole genome shotgun (WGS) entry which is preliminary data.</text>
</comment>
<organism evidence="2 3">
    <name type="scientific">Dryococelus australis</name>
    <dbReference type="NCBI Taxonomy" id="614101"/>
    <lineage>
        <taxon>Eukaryota</taxon>
        <taxon>Metazoa</taxon>
        <taxon>Ecdysozoa</taxon>
        <taxon>Arthropoda</taxon>
        <taxon>Hexapoda</taxon>
        <taxon>Insecta</taxon>
        <taxon>Pterygota</taxon>
        <taxon>Neoptera</taxon>
        <taxon>Polyneoptera</taxon>
        <taxon>Phasmatodea</taxon>
        <taxon>Verophasmatodea</taxon>
        <taxon>Anareolatae</taxon>
        <taxon>Phasmatidae</taxon>
        <taxon>Eurycanthinae</taxon>
        <taxon>Dryococelus</taxon>
    </lineage>
</organism>
<dbReference type="Proteomes" id="UP001159363">
    <property type="component" value="Chromosome X"/>
</dbReference>
<evidence type="ECO:0000313" key="2">
    <source>
        <dbReference type="EMBL" id="KAJ8885436.1"/>
    </source>
</evidence>
<dbReference type="Pfam" id="PF03184">
    <property type="entry name" value="DDE_1"/>
    <property type="match status" value="1"/>
</dbReference>
<name>A0ABQ9HM35_9NEOP</name>
<reference evidence="2 3" key="1">
    <citation type="submission" date="2023-02" db="EMBL/GenBank/DDBJ databases">
        <title>LHISI_Scaffold_Assembly.</title>
        <authorList>
            <person name="Stuart O.P."/>
            <person name="Cleave R."/>
            <person name="Magrath M.J.L."/>
            <person name="Mikheyev A.S."/>
        </authorList>
    </citation>
    <scope>NUCLEOTIDE SEQUENCE [LARGE SCALE GENOMIC DNA]</scope>
    <source>
        <strain evidence="2">Daus_M_001</strain>
        <tissue evidence="2">Leg muscle</tissue>
    </source>
</reference>
<accession>A0ABQ9HM35</accession>
<feature type="domain" description="DDE-1" evidence="1">
    <location>
        <begin position="124"/>
        <end position="286"/>
    </location>
</feature>
<evidence type="ECO:0000313" key="3">
    <source>
        <dbReference type="Proteomes" id="UP001159363"/>
    </source>
</evidence>
<proteinExistence type="predicted"/>
<keyword evidence="3" id="KW-1185">Reference proteome</keyword>
<dbReference type="EMBL" id="JARBHB010000004">
    <property type="protein sequence ID" value="KAJ8885436.1"/>
    <property type="molecule type" value="Genomic_DNA"/>
</dbReference>
<evidence type="ECO:0000259" key="1">
    <source>
        <dbReference type="Pfam" id="PF03184"/>
    </source>
</evidence>